<dbReference type="Pfam" id="PF01770">
    <property type="entry name" value="Folate_carrier"/>
    <property type="match status" value="1"/>
</dbReference>
<dbReference type="InterPro" id="IPR002666">
    <property type="entry name" value="Folate_carrier"/>
</dbReference>
<feature type="transmembrane region" description="Helical" evidence="2">
    <location>
        <begin position="47"/>
        <end position="69"/>
    </location>
</feature>
<dbReference type="GO" id="GO:0005886">
    <property type="term" value="C:plasma membrane"/>
    <property type="evidence" value="ECO:0007669"/>
    <property type="project" value="TreeGrafter"/>
</dbReference>
<dbReference type="AlphaFoldDB" id="A0A226EW10"/>
<feature type="signal peptide" evidence="3">
    <location>
        <begin position="1"/>
        <end position="23"/>
    </location>
</feature>
<evidence type="ECO:0000313" key="4">
    <source>
        <dbReference type="EMBL" id="OXA61357.1"/>
    </source>
</evidence>
<feature type="transmembrane region" description="Helical" evidence="2">
    <location>
        <begin position="172"/>
        <end position="192"/>
    </location>
</feature>
<feature type="chain" id="PRO_5012307921" evidence="3">
    <location>
        <begin position="24"/>
        <end position="495"/>
    </location>
</feature>
<keyword evidence="3" id="KW-0732">Signal</keyword>
<evidence type="ECO:0000313" key="5">
    <source>
        <dbReference type="Proteomes" id="UP000198287"/>
    </source>
</evidence>
<evidence type="ECO:0000256" key="3">
    <source>
        <dbReference type="SAM" id="SignalP"/>
    </source>
</evidence>
<feature type="transmembrane region" description="Helical" evidence="2">
    <location>
        <begin position="377"/>
        <end position="399"/>
    </location>
</feature>
<comment type="caution">
    <text evidence="4">The sequence shown here is derived from an EMBL/GenBank/DDBJ whole genome shotgun (WGS) entry which is preliminary data.</text>
</comment>
<evidence type="ECO:0000256" key="2">
    <source>
        <dbReference type="SAM" id="Phobius"/>
    </source>
</evidence>
<dbReference type="SUPFAM" id="SSF103473">
    <property type="entry name" value="MFS general substrate transporter"/>
    <property type="match status" value="1"/>
</dbReference>
<feature type="transmembrane region" description="Helical" evidence="2">
    <location>
        <begin position="411"/>
        <end position="436"/>
    </location>
</feature>
<dbReference type="Gene3D" id="1.20.1250.20">
    <property type="entry name" value="MFS general substrate transporter like domains"/>
    <property type="match status" value="1"/>
</dbReference>
<feature type="transmembrane region" description="Helical" evidence="2">
    <location>
        <begin position="78"/>
        <end position="96"/>
    </location>
</feature>
<comment type="similarity">
    <text evidence="1">Belongs to the reduced folate carrier (RFC) transporter (TC 2.A.48) family.</text>
</comment>
<feature type="transmembrane region" description="Helical" evidence="2">
    <location>
        <begin position="351"/>
        <end position="371"/>
    </location>
</feature>
<keyword evidence="2" id="KW-0812">Transmembrane</keyword>
<gene>
    <name evidence="4" type="ORF">Fcan01_00385</name>
</gene>
<dbReference type="InterPro" id="IPR036259">
    <property type="entry name" value="MFS_trans_sf"/>
</dbReference>
<keyword evidence="5" id="KW-1185">Reference proteome</keyword>
<dbReference type="EMBL" id="LNIX01000001">
    <property type="protein sequence ID" value="OXA61357.1"/>
    <property type="molecule type" value="Genomic_DNA"/>
</dbReference>
<accession>A0A226EW10</accession>
<dbReference type="PANTHER" id="PTHR10686">
    <property type="entry name" value="FOLATE TRANSPORTER"/>
    <property type="match status" value="1"/>
</dbReference>
<dbReference type="GO" id="GO:0090482">
    <property type="term" value="F:vitamin transmembrane transporter activity"/>
    <property type="evidence" value="ECO:0007669"/>
    <property type="project" value="InterPro"/>
</dbReference>
<protein>
    <submittedName>
        <fullName evidence="4">Folate transporter 1</fullName>
    </submittedName>
</protein>
<dbReference type="Proteomes" id="UP000198287">
    <property type="component" value="Unassembled WGS sequence"/>
</dbReference>
<dbReference type="PANTHER" id="PTHR10686:SF18">
    <property type="entry name" value="IP11787P-RELATED"/>
    <property type="match status" value="1"/>
</dbReference>
<name>A0A226EW10_FOLCA</name>
<evidence type="ECO:0000256" key="1">
    <source>
        <dbReference type="ARBA" id="ARBA00005773"/>
    </source>
</evidence>
<keyword evidence="2" id="KW-0472">Membrane</keyword>
<feature type="transmembrane region" description="Helical" evidence="2">
    <location>
        <begin position="448"/>
        <end position="466"/>
    </location>
</feature>
<feature type="transmembrane region" description="Helical" evidence="2">
    <location>
        <begin position="139"/>
        <end position="160"/>
    </location>
</feature>
<organism evidence="4 5">
    <name type="scientific">Folsomia candida</name>
    <name type="common">Springtail</name>
    <dbReference type="NCBI Taxonomy" id="158441"/>
    <lineage>
        <taxon>Eukaryota</taxon>
        <taxon>Metazoa</taxon>
        <taxon>Ecdysozoa</taxon>
        <taxon>Arthropoda</taxon>
        <taxon>Hexapoda</taxon>
        <taxon>Collembola</taxon>
        <taxon>Entomobryomorpha</taxon>
        <taxon>Isotomoidea</taxon>
        <taxon>Isotomidae</taxon>
        <taxon>Proisotominae</taxon>
        <taxon>Folsomia</taxon>
    </lineage>
</organism>
<feature type="transmembrane region" description="Helical" evidence="2">
    <location>
        <begin position="280"/>
        <end position="297"/>
    </location>
</feature>
<keyword evidence="2" id="KW-1133">Transmembrane helix</keyword>
<proteinExistence type="inferred from homology"/>
<reference evidence="4 5" key="1">
    <citation type="submission" date="2015-12" db="EMBL/GenBank/DDBJ databases">
        <title>The genome of Folsomia candida.</title>
        <authorList>
            <person name="Faddeeva A."/>
            <person name="Derks M.F."/>
            <person name="Anvar Y."/>
            <person name="Smit S."/>
            <person name="Van Straalen N."/>
            <person name="Roelofs D."/>
        </authorList>
    </citation>
    <scope>NUCLEOTIDE SEQUENCE [LARGE SCALE GENOMIC DNA]</scope>
    <source>
        <strain evidence="4 5">VU population</strain>
        <tissue evidence="4">Whole body</tissue>
    </source>
</reference>
<feature type="transmembrane region" description="Helical" evidence="2">
    <location>
        <begin position="108"/>
        <end position="127"/>
    </location>
</feature>
<feature type="transmembrane region" description="Helical" evidence="2">
    <location>
        <begin position="317"/>
        <end position="339"/>
    </location>
</feature>
<sequence length="495" mass="55295">MPPRHKNWKGTLFLLCCLGVLKGFHGPSTLSLVDYVVENKNFTFDQMIYEVIPAIIPSLMLSFTILLMITDALNYKPIIVVGSICSVSAWVVLIWFYDSVTLTRVHQWIHGAHTAAYELAYYTYIYTQIDKSDYLRATAATHAAVLLGQFLSSLAPQILLPAKILTLPQLTYSYLGAAIATLLISLILPKVFDAVVDEHNDMHVYTVPTVPQRRKNQVFTTSEGDDYNRTGDLQTPNDAWYLKYRNSNGPAVQKRFFQKMKEAPTQSRLNFVHAYGNMRILKWCIWYASSYGVFWQAEAYLPTVLWGEMGGRKRGKWDGGVVLGVGAVFSAVVALIVWGTRLGRMFEWRKWDGYVLGGGSIVQGVGLLVVAKTADLYVAWGGWVVFVGVFHVLVVAVKAKIAEAILERSEAFIFGINSLMGSIIYASFTFVITSRFGLQLGIREQTSFLGGFALLLGIGFIILGILKWKKDGHFTPCAKFLEKGKCCKRRDGQAA</sequence>
<dbReference type="OrthoDB" id="18814at2759"/>